<feature type="compositionally biased region" description="Polar residues" evidence="1">
    <location>
        <begin position="143"/>
        <end position="154"/>
    </location>
</feature>
<feature type="non-terminal residue" evidence="2">
    <location>
        <position position="1"/>
    </location>
</feature>
<reference evidence="3" key="1">
    <citation type="submission" date="2018-01" db="EMBL/GenBank/DDBJ databases">
        <authorList>
            <person name="Alioto T."/>
            <person name="Alioto T."/>
        </authorList>
    </citation>
    <scope>NUCLEOTIDE SEQUENCE [LARGE SCALE GENOMIC DNA]</scope>
</reference>
<keyword evidence="3" id="KW-1185">Reference proteome</keyword>
<evidence type="ECO:0000313" key="3">
    <source>
        <dbReference type="Proteomes" id="UP000268350"/>
    </source>
</evidence>
<name>A0A3B0J687_DROGU</name>
<evidence type="ECO:0000256" key="1">
    <source>
        <dbReference type="SAM" id="MobiDB-lite"/>
    </source>
</evidence>
<feature type="non-terminal residue" evidence="2">
    <location>
        <position position="259"/>
    </location>
</feature>
<dbReference type="AlphaFoldDB" id="A0A3B0J687"/>
<protein>
    <submittedName>
        <fullName evidence="2">Uncharacterized protein</fullName>
    </submittedName>
</protein>
<dbReference type="Proteomes" id="UP000268350">
    <property type="component" value="Unassembled WGS sequence"/>
</dbReference>
<gene>
    <name evidence="2" type="ORF">DGUA_6G003064</name>
</gene>
<sequence>ANCRCRSIVSPKQLLGQSIAADWTAERRLGVGAQENMPQDLSITQSAGAAMTAVQVQRLSLEKKYAPLNASGISQKRKNGKGKKYALYFSSFIRPSIPRARPRPRLRSWPVRCQGLGKRSRFLSAAKTCKLKDKEKRMRNATRQRLWQGQSGSSKETRQQRLSKQKWHKWHCAQNQNDFEAQSELERIRSFKLLAASNEGTFAASTQTWGSIRCRHKAKGKIMKVPVPLQLQLSLSFHHRQQWKRLYISFKHFLLFALK</sequence>
<organism evidence="2 3">
    <name type="scientific">Drosophila guanche</name>
    <name type="common">Fruit fly</name>
    <dbReference type="NCBI Taxonomy" id="7266"/>
    <lineage>
        <taxon>Eukaryota</taxon>
        <taxon>Metazoa</taxon>
        <taxon>Ecdysozoa</taxon>
        <taxon>Arthropoda</taxon>
        <taxon>Hexapoda</taxon>
        <taxon>Insecta</taxon>
        <taxon>Pterygota</taxon>
        <taxon>Neoptera</taxon>
        <taxon>Endopterygota</taxon>
        <taxon>Diptera</taxon>
        <taxon>Brachycera</taxon>
        <taxon>Muscomorpha</taxon>
        <taxon>Ephydroidea</taxon>
        <taxon>Drosophilidae</taxon>
        <taxon>Drosophila</taxon>
        <taxon>Sophophora</taxon>
    </lineage>
</organism>
<proteinExistence type="predicted"/>
<accession>A0A3B0J687</accession>
<evidence type="ECO:0000313" key="2">
    <source>
        <dbReference type="EMBL" id="SPP75282.1"/>
    </source>
</evidence>
<feature type="region of interest" description="Disordered" evidence="1">
    <location>
        <begin position="134"/>
        <end position="160"/>
    </location>
</feature>
<dbReference type="EMBL" id="OUUW01000001">
    <property type="protein sequence ID" value="SPP75282.1"/>
    <property type="molecule type" value="Genomic_DNA"/>
</dbReference>